<keyword evidence="2 3" id="KW-0378">Hydrolase</keyword>
<evidence type="ECO:0000313" key="6">
    <source>
        <dbReference type="Proteomes" id="UP000663193"/>
    </source>
</evidence>
<evidence type="ECO:0000256" key="1">
    <source>
        <dbReference type="ARBA" id="ARBA00005964"/>
    </source>
</evidence>
<dbReference type="PANTHER" id="PTHR43918:SF4">
    <property type="entry name" value="CARBOXYLIC ESTER HYDROLASE"/>
    <property type="match status" value="1"/>
</dbReference>
<evidence type="ECO:0000256" key="2">
    <source>
        <dbReference type="ARBA" id="ARBA00022801"/>
    </source>
</evidence>
<dbReference type="AlphaFoldDB" id="A0A7U2FD46"/>
<dbReference type="Proteomes" id="UP000663193">
    <property type="component" value="Chromosome 14"/>
</dbReference>
<proteinExistence type="inferred from homology"/>
<gene>
    <name evidence="5" type="ORF">JI435_141740</name>
</gene>
<dbReference type="Pfam" id="PF00135">
    <property type="entry name" value="COesterase"/>
    <property type="match status" value="1"/>
</dbReference>
<feature type="domain" description="Carboxylesterase type B" evidence="4">
    <location>
        <begin position="30"/>
        <end position="531"/>
    </location>
</feature>
<organism evidence="5 6">
    <name type="scientific">Phaeosphaeria nodorum (strain SN15 / ATCC MYA-4574 / FGSC 10173)</name>
    <name type="common">Glume blotch fungus</name>
    <name type="synonym">Parastagonospora nodorum</name>
    <dbReference type="NCBI Taxonomy" id="321614"/>
    <lineage>
        <taxon>Eukaryota</taxon>
        <taxon>Fungi</taxon>
        <taxon>Dikarya</taxon>
        <taxon>Ascomycota</taxon>
        <taxon>Pezizomycotina</taxon>
        <taxon>Dothideomycetes</taxon>
        <taxon>Pleosporomycetidae</taxon>
        <taxon>Pleosporales</taxon>
        <taxon>Pleosporineae</taxon>
        <taxon>Phaeosphaeriaceae</taxon>
        <taxon>Parastagonospora</taxon>
    </lineage>
</organism>
<keyword evidence="6" id="KW-1185">Reference proteome</keyword>
<name>A0A7U2FD46_PHANO</name>
<dbReference type="InterPro" id="IPR050654">
    <property type="entry name" value="AChE-related_enzymes"/>
</dbReference>
<protein>
    <recommendedName>
        <fullName evidence="3">Carboxylic ester hydrolase</fullName>
        <ecNumber evidence="3">3.1.1.-</ecNumber>
    </recommendedName>
</protein>
<dbReference type="OrthoDB" id="408631at2759"/>
<dbReference type="PROSITE" id="PS00122">
    <property type="entry name" value="CARBOXYLESTERASE_B_1"/>
    <property type="match status" value="1"/>
</dbReference>
<dbReference type="PROSITE" id="PS00941">
    <property type="entry name" value="CARBOXYLESTERASE_B_2"/>
    <property type="match status" value="1"/>
</dbReference>
<dbReference type="EMBL" id="CP069036">
    <property type="protein sequence ID" value="QRD03046.1"/>
    <property type="molecule type" value="Genomic_DNA"/>
</dbReference>
<evidence type="ECO:0000259" key="4">
    <source>
        <dbReference type="Pfam" id="PF00135"/>
    </source>
</evidence>
<dbReference type="Gene3D" id="3.40.50.1820">
    <property type="entry name" value="alpha/beta hydrolase"/>
    <property type="match status" value="1"/>
</dbReference>
<dbReference type="InterPro" id="IPR019826">
    <property type="entry name" value="Carboxylesterase_B_AS"/>
</dbReference>
<dbReference type="InterPro" id="IPR019819">
    <property type="entry name" value="Carboxylesterase_B_CS"/>
</dbReference>
<dbReference type="GO" id="GO:0016787">
    <property type="term" value="F:hydrolase activity"/>
    <property type="evidence" value="ECO:0007669"/>
    <property type="project" value="UniProtKB-KW"/>
</dbReference>
<dbReference type="EC" id="3.1.1.-" evidence="3"/>
<dbReference type="RefSeq" id="XP_001804371.1">
    <property type="nucleotide sequence ID" value="XM_001804319.1"/>
</dbReference>
<dbReference type="SUPFAM" id="SSF53474">
    <property type="entry name" value="alpha/beta-Hydrolases"/>
    <property type="match status" value="1"/>
</dbReference>
<dbReference type="PANTHER" id="PTHR43918">
    <property type="entry name" value="ACETYLCHOLINESTERASE"/>
    <property type="match status" value="1"/>
</dbReference>
<dbReference type="KEGG" id="pno:SNOG_14174"/>
<evidence type="ECO:0000313" key="5">
    <source>
        <dbReference type="EMBL" id="QRD03046.1"/>
    </source>
</evidence>
<feature type="signal peptide" evidence="3">
    <location>
        <begin position="1"/>
        <end position="18"/>
    </location>
</feature>
<dbReference type="InterPro" id="IPR029058">
    <property type="entry name" value="AB_hydrolase_fold"/>
</dbReference>
<comment type="similarity">
    <text evidence="1 3">Belongs to the type-B carboxylesterase/lipase family.</text>
</comment>
<dbReference type="OMA" id="PRTHATN"/>
<dbReference type="InterPro" id="IPR002018">
    <property type="entry name" value="CarbesteraseB"/>
</dbReference>
<reference evidence="6" key="1">
    <citation type="journal article" date="2021" name="BMC Genomics">
        <title>Chromosome-level genome assembly and manually-curated proteome of model necrotroph Parastagonospora nodorum Sn15 reveals a genome-wide trove of candidate effector homologs, and redundancy of virulence-related functions within an accessory chromosome.</title>
        <authorList>
            <person name="Bertazzoni S."/>
            <person name="Jones D.A.B."/>
            <person name="Phan H.T."/>
            <person name="Tan K.-C."/>
            <person name="Hane J.K."/>
        </authorList>
    </citation>
    <scope>NUCLEOTIDE SEQUENCE [LARGE SCALE GENOMIC DNA]</scope>
    <source>
        <strain evidence="6">SN15 / ATCC MYA-4574 / FGSC 10173)</strain>
    </source>
</reference>
<feature type="chain" id="PRO_5034719621" description="Carboxylic ester hydrolase" evidence="3">
    <location>
        <begin position="19"/>
        <end position="563"/>
    </location>
</feature>
<accession>A0A7U2FD46</accession>
<dbReference type="VEuPathDB" id="FungiDB:JI435_141740"/>
<sequence>MLRIALAALSLYANVANCYVATRATDSVDAPVVQVKNGSYEGIYSAEYKQDFFLGVPYAQPPVGDLRFRSPVSLNQTWTGVKPAKKDSPRCVQWGTDVSIVSEDCLYINIVRPSGLDKNASIPVMIWIHGGGFVSGAGVEPVFNMTFLVQQSVKIGKPVIGINLNYRLGTFGFLSGSDEVKDFNVGLLDQRKVLEWVQENVASFGGDPKRVTIFGESAGAGAVGYQLIAHGGRDDKLFRGAIMESGNPINVHGSSDKSGLADNYNELNRRTGCDKATSPLECLRTLPYQQLYDTINQSGNSSVSLSAFGPVIDGDFLRKPGSVALAAGEFIHIPIMSGATSDEGTAFSSKPVNTEEEFEKMVIDLEQGKMSADFAKKILTVYPDDLSVNVVQSLGNQRPSASYGAQFRRSATYIGDLYIIASRRKTCETWAANNLPVYSYRFDVLPDGANVDMAITHFAEVSFVFNNYLGIGYDTKPFSSEPMTAVANFMTNSWLSYVYHLDPNEWRKTVAWSGLEPEWPVYNSSNPTNFVFDSNRTSYLEPDVFRKEAIQLINDNSLSVYGR</sequence>
<evidence type="ECO:0000256" key="3">
    <source>
        <dbReference type="RuleBase" id="RU361235"/>
    </source>
</evidence>
<keyword evidence="3" id="KW-0732">Signal</keyword>